<protein>
    <submittedName>
        <fullName evidence="1">Uncharacterized protein</fullName>
    </submittedName>
</protein>
<sequence>MLSPVFGPHFFTVDSTFGEKAIMERGEKMP</sequence>
<reference evidence="1" key="1">
    <citation type="journal article" date="2014" name="Front. Microbiol.">
        <title>High frequency of phylogenetically diverse reductive dehalogenase-homologous genes in deep subseafloor sedimentary metagenomes.</title>
        <authorList>
            <person name="Kawai M."/>
            <person name="Futagami T."/>
            <person name="Toyoda A."/>
            <person name="Takaki Y."/>
            <person name="Nishi S."/>
            <person name="Hori S."/>
            <person name="Arai W."/>
            <person name="Tsubouchi T."/>
            <person name="Morono Y."/>
            <person name="Uchiyama I."/>
            <person name="Ito T."/>
            <person name="Fujiyama A."/>
            <person name="Inagaki F."/>
            <person name="Takami H."/>
        </authorList>
    </citation>
    <scope>NUCLEOTIDE SEQUENCE</scope>
    <source>
        <strain evidence="1">Expedition CK06-06</strain>
    </source>
</reference>
<name>X1UNJ3_9ZZZZ</name>
<dbReference type="AlphaFoldDB" id="X1UNJ3"/>
<evidence type="ECO:0000313" key="1">
    <source>
        <dbReference type="EMBL" id="GAJ19074.1"/>
    </source>
</evidence>
<accession>X1UNJ3</accession>
<feature type="non-terminal residue" evidence="1">
    <location>
        <position position="30"/>
    </location>
</feature>
<organism evidence="1">
    <name type="scientific">marine sediment metagenome</name>
    <dbReference type="NCBI Taxonomy" id="412755"/>
    <lineage>
        <taxon>unclassified sequences</taxon>
        <taxon>metagenomes</taxon>
        <taxon>ecological metagenomes</taxon>
    </lineage>
</organism>
<dbReference type="EMBL" id="BARW01041935">
    <property type="protein sequence ID" value="GAJ19074.1"/>
    <property type="molecule type" value="Genomic_DNA"/>
</dbReference>
<gene>
    <name evidence="1" type="ORF">S12H4_62477</name>
</gene>
<proteinExistence type="predicted"/>
<comment type="caution">
    <text evidence="1">The sequence shown here is derived from an EMBL/GenBank/DDBJ whole genome shotgun (WGS) entry which is preliminary data.</text>
</comment>